<evidence type="ECO:0000313" key="8">
    <source>
        <dbReference type="EMBL" id="GAD05125.1"/>
    </source>
</evidence>
<dbReference type="Proteomes" id="UP000018031">
    <property type="component" value="Unassembled WGS sequence"/>
</dbReference>
<dbReference type="InterPro" id="IPR011051">
    <property type="entry name" value="RmlC_Cupin_sf"/>
</dbReference>
<protein>
    <recommendedName>
        <fullName evidence="4 7">dTDP-4-dehydrorhamnose 3,5-epimerase</fullName>
        <ecNumber evidence="3 7">5.1.3.13</ecNumber>
    </recommendedName>
    <alternativeName>
        <fullName evidence="7">Thymidine diphospho-4-keto-rhamnose 3,5-epimerase</fullName>
    </alternativeName>
</protein>
<evidence type="ECO:0000256" key="7">
    <source>
        <dbReference type="RuleBase" id="RU364069"/>
    </source>
</evidence>
<name>T1DR71_9PORP</name>
<evidence type="ECO:0000256" key="5">
    <source>
        <dbReference type="PIRSR" id="PIRSR600888-1"/>
    </source>
</evidence>
<evidence type="ECO:0000256" key="6">
    <source>
        <dbReference type="PIRSR" id="PIRSR600888-3"/>
    </source>
</evidence>
<dbReference type="PANTHER" id="PTHR21047:SF2">
    <property type="entry name" value="THYMIDINE DIPHOSPHO-4-KETO-RHAMNOSE 3,5-EPIMERASE"/>
    <property type="match status" value="1"/>
</dbReference>
<dbReference type="EC" id="5.1.3.13" evidence="3 7"/>
<dbReference type="NCBIfam" id="TIGR01221">
    <property type="entry name" value="rmlC"/>
    <property type="match status" value="1"/>
</dbReference>
<comment type="pathway">
    <text evidence="7">Carbohydrate biosynthesis; dTDP-L-rhamnose biosynthesis.</text>
</comment>
<dbReference type="UniPathway" id="UPA00124"/>
<comment type="catalytic activity">
    <reaction evidence="1 7">
        <text>dTDP-4-dehydro-6-deoxy-alpha-D-glucose = dTDP-4-dehydro-beta-L-rhamnose</text>
        <dbReference type="Rhea" id="RHEA:16969"/>
        <dbReference type="ChEBI" id="CHEBI:57649"/>
        <dbReference type="ChEBI" id="CHEBI:62830"/>
        <dbReference type="EC" id="5.1.3.13"/>
    </reaction>
</comment>
<reference evidence="9" key="1">
    <citation type="journal article" date="2013" name="Genome">
        <title>Draft Genome Sequences of Porphyromonas crevioricanis JCM 15906T and Porphyromonas cansulci JCM 13913T Isolated from a Canine Oral Cavity.</title>
        <authorList>
            <person name="Sakamoto M."/>
            <person name="Tanaka N."/>
            <person name="Shiwa Y."/>
            <person name="Yoshikawa H."/>
            <person name="Ohkuma M."/>
        </authorList>
    </citation>
    <scope>NUCLEOTIDE SEQUENCE [LARGE SCALE GENOMIC DNA]</scope>
    <source>
        <strain evidence="9">JCM 15906</strain>
    </source>
</reference>
<dbReference type="GO" id="GO:0005829">
    <property type="term" value="C:cytosol"/>
    <property type="evidence" value="ECO:0007669"/>
    <property type="project" value="TreeGrafter"/>
</dbReference>
<comment type="function">
    <text evidence="2 7">Catalyzes the epimerization of the C3' and C5'positions of dTDP-6-deoxy-D-xylo-4-hexulose, forming dTDP-6-deoxy-L-lyxo-4-hexulose.</text>
</comment>
<comment type="caution">
    <text evidence="8">The sequence shown here is derived from an EMBL/GenBank/DDBJ whole genome shotgun (WGS) entry which is preliminary data.</text>
</comment>
<organism evidence="8 9">
    <name type="scientific">Porphyromonas crevioricanis JCM 15906</name>
    <dbReference type="NCBI Taxonomy" id="1305617"/>
    <lineage>
        <taxon>Bacteria</taxon>
        <taxon>Pseudomonadati</taxon>
        <taxon>Bacteroidota</taxon>
        <taxon>Bacteroidia</taxon>
        <taxon>Bacteroidales</taxon>
        <taxon>Porphyromonadaceae</taxon>
        <taxon>Porphyromonas</taxon>
    </lineage>
</organism>
<gene>
    <name evidence="8" type="ORF">PORCRE_823</name>
</gene>
<dbReference type="GO" id="GO:0008830">
    <property type="term" value="F:dTDP-4-dehydrorhamnose 3,5-epimerase activity"/>
    <property type="evidence" value="ECO:0007669"/>
    <property type="project" value="UniProtKB-UniRule"/>
</dbReference>
<dbReference type="EMBL" id="BAOU01000020">
    <property type="protein sequence ID" value="GAD05125.1"/>
    <property type="molecule type" value="Genomic_DNA"/>
</dbReference>
<dbReference type="PANTHER" id="PTHR21047">
    <property type="entry name" value="DTDP-6-DEOXY-D-GLUCOSE-3,5 EPIMERASE"/>
    <property type="match status" value="1"/>
</dbReference>
<comment type="subunit">
    <text evidence="7">Homodimer.</text>
</comment>
<evidence type="ECO:0000256" key="4">
    <source>
        <dbReference type="ARBA" id="ARBA00019595"/>
    </source>
</evidence>
<evidence type="ECO:0000256" key="2">
    <source>
        <dbReference type="ARBA" id="ARBA00001997"/>
    </source>
</evidence>
<dbReference type="InterPro" id="IPR014710">
    <property type="entry name" value="RmlC-like_jellyroll"/>
</dbReference>
<comment type="similarity">
    <text evidence="7">Belongs to the dTDP-4-dehydrorhamnose 3,5-epimerase family.</text>
</comment>
<dbReference type="Gene3D" id="2.60.120.10">
    <property type="entry name" value="Jelly Rolls"/>
    <property type="match status" value="1"/>
</dbReference>
<accession>T1DR71</accession>
<sequence length="205" mass="23274">MSFLPELTDSHREVMKYIPLDIDGLLLVEPVVYSDDRGYFVETYRQADMEQALGRTVSFVQENQSGSVYGVLRGIHLQLGEAAQAKLVRCVHGRIIDVVVDLRPESRYFGNHTSVELSADNHRQLYIPRGFGHAFVALSSQVVFQYKVDNLYAPQSECCIRYDDPDLGIEWGRIAPELSSFLLSPKDLAGISFREYRELYGSGKY</sequence>
<dbReference type="CDD" id="cd00438">
    <property type="entry name" value="cupin_RmlC"/>
    <property type="match status" value="1"/>
</dbReference>
<feature type="active site" description="Proton acceptor" evidence="5">
    <location>
        <position position="76"/>
    </location>
</feature>
<evidence type="ECO:0000256" key="1">
    <source>
        <dbReference type="ARBA" id="ARBA00001298"/>
    </source>
</evidence>
<evidence type="ECO:0000313" key="9">
    <source>
        <dbReference type="Proteomes" id="UP000018031"/>
    </source>
</evidence>
<feature type="site" description="Participates in a stacking interaction with the thymidine ring of dTDP-4-oxo-6-deoxyglucose" evidence="6">
    <location>
        <position position="152"/>
    </location>
</feature>
<dbReference type="GO" id="GO:0000271">
    <property type="term" value="P:polysaccharide biosynthetic process"/>
    <property type="evidence" value="ECO:0007669"/>
    <property type="project" value="TreeGrafter"/>
</dbReference>
<dbReference type="GO" id="GO:0019305">
    <property type="term" value="P:dTDP-rhamnose biosynthetic process"/>
    <property type="evidence" value="ECO:0007669"/>
    <property type="project" value="UniProtKB-UniRule"/>
</dbReference>
<dbReference type="SUPFAM" id="SSF51182">
    <property type="entry name" value="RmlC-like cupins"/>
    <property type="match status" value="1"/>
</dbReference>
<dbReference type="AlphaFoldDB" id="T1DR71"/>
<dbReference type="InterPro" id="IPR000888">
    <property type="entry name" value="RmlC-like"/>
</dbReference>
<dbReference type="Pfam" id="PF00908">
    <property type="entry name" value="dTDP_sugar_isom"/>
    <property type="match status" value="1"/>
</dbReference>
<keyword evidence="7 8" id="KW-0413">Isomerase</keyword>
<feature type="active site" description="Proton donor" evidence="5">
    <location>
        <position position="146"/>
    </location>
</feature>
<reference evidence="8 9" key="2">
    <citation type="journal article" date="2013" name="Genome Announc.">
        <title>Draft Genome Sequences of Porphyromonas crevioricanis JCM 15906T and Porphyromonas cansulci JCM 13913T Isolated from a Canine Oral Cavity.</title>
        <authorList>
            <person name="Sakamoto M."/>
            <person name="Tanaka N."/>
            <person name="Shiwa Y."/>
            <person name="Yoshikawa H."/>
            <person name="Ohkuma M."/>
        </authorList>
    </citation>
    <scope>NUCLEOTIDE SEQUENCE [LARGE SCALE GENOMIC DNA]</scope>
    <source>
        <strain evidence="8 9">JCM 15906</strain>
    </source>
</reference>
<evidence type="ECO:0000256" key="3">
    <source>
        <dbReference type="ARBA" id="ARBA00012098"/>
    </source>
</evidence>
<proteinExistence type="inferred from homology"/>